<keyword evidence="2" id="KW-0472">Membrane</keyword>
<evidence type="ECO:0000256" key="1">
    <source>
        <dbReference type="SAM" id="MobiDB-lite"/>
    </source>
</evidence>
<feature type="transmembrane region" description="Helical" evidence="2">
    <location>
        <begin position="32"/>
        <end position="51"/>
    </location>
</feature>
<organism evidence="4 5">
    <name type="scientific">Halogeometricum limi</name>
    <dbReference type="NCBI Taxonomy" id="555875"/>
    <lineage>
        <taxon>Archaea</taxon>
        <taxon>Methanobacteriati</taxon>
        <taxon>Methanobacteriota</taxon>
        <taxon>Stenosarchaea group</taxon>
        <taxon>Halobacteria</taxon>
        <taxon>Halobacteriales</taxon>
        <taxon>Haloferacaceae</taxon>
        <taxon>Halogeometricum</taxon>
    </lineage>
</organism>
<evidence type="ECO:0000313" key="5">
    <source>
        <dbReference type="Proteomes" id="UP000243250"/>
    </source>
</evidence>
<feature type="compositionally biased region" description="Basic and acidic residues" evidence="1">
    <location>
        <begin position="82"/>
        <end position="100"/>
    </location>
</feature>
<keyword evidence="2" id="KW-1133">Transmembrane helix</keyword>
<dbReference type="RefSeq" id="WP_089876049.1">
    <property type="nucleotide sequence ID" value="NZ_FOYS01000001.1"/>
</dbReference>
<dbReference type="AlphaFoldDB" id="A0A1I6FTL1"/>
<dbReference type="STRING" id="555875.SAMN04488124_0276"/>
<evidence type="ECO:0000313" key="4">
    <source>
        <dbReference type="EMBL" id="SFR33295.1"/>
    </source>
</evidence>
<dbReference type="Pfam" id="PF09851">
    <property type="entry name" value="SHOCT"/>
    <property type="match status" value="1"/>
</dbReference>
<sequence length="167" mass="19242">MSDRRRDDEQSHRWDGPWRGEWWDDDEDDGELAGIAALLVLGLGLASLFGLVPLGPFWAIFAIGFAVVVPLVAILEERFRGSDDAEVPRESEVRSERTDQTDDDSLDAALDRLRDRYARGDLSDEQFEHKLEVLLETDTPESARERTERRRRETERERGRESPETET</sequence>
<gene>
    <name evidence="4" type="ORF">SAMN04488124_0276</name>
</gene>
<dbReference type="Proteomes" id="UP000243250">
    <property type="component" value="Unassembled WGS sequence"/>
</dbReference>
<evidence type="ECO:0000259" key="3">
    <source>
        <dbReference type="Pfam" id="PF09851"/>
    </source>
</evidence>
<feature type="domain" description="SHOCT" evidence="3">
    <location>
        <begin position="108"/>
        <end position="135"/>
    </location>
</feature>
<dbReference type="InterPro" id="IPR018649">
    <property type="entry name" value="SHOCT"/>
</dbReference>
<feature type="region of interest" description="Disordered" evidence="1">
    <location>
        <begin position="132"/>
        <end position="167"/>
    </location>
</feature>
<keyword evidence="2" id="KW-0812">Transmembrane</keyword>
<name>A0A1I6FTL1_9EURY</name>
<keyword evidence="5" id="KW-1185">Reference proteome</keyword>
<protein>
    <submittedName>
        <fullName evidence="4">Short C-terminal domain-containing protein</fullName>
    </submittedName>
</protein>
<evidence type="ECO:0000256" key="2">
    <source>
        <dbReference type="SAM" id="Phobius"/>
    </source>
</evidence>
<dbReference type="EMBL" id="FOYS01000001">
    <property type="protein sequence ID" value="SFR33295.1"/>
    <property type="molecule type" value="Genomic_DNA"/>
</dbReference>
<proteinExistence type="predicted"/>
<accession>A0A1I6FTL1</accession>
<feature type="region of interest" description="Disordered" evidence="1">
    <location>
        <begin position="1"/>
        <end position="20"/>
    </location>
</feature>
<feature type="region of interest" description="Disordered" evidence="1">
    <location>
        <begin position="82"/>
        <end position="107"/>
    </location>
</feature>
<reference evidence="5" key="1">
    <citation type="submission" date="2016-10" db="EMBL/GenBank/DDBJ databases">
        <authorList>
            <person name="Varghese N."/>
            <person name="Submissions S."/>
        </authorList>
    </citation>
    <scope>NUCLEOTIDE SEQUENCE [LARGE SCALE GENOMIC DNA]</scope>
    <source>
        <strain evidence="5">CGMCC 1.8711</strain>
    </source>
</reference>
<feature type="compositionally biased region" description="Basic and acidic residues" evidence="1">
    <location>
        <begin position="141"/>
        <end position="167"/>
    </location>
</feature>
<feature type="transmembrane region" description="Helical" evidence="2">
    <location>
        <begin position="57"/>
        <end position="75"/>
    </location>
</feature>
<dbReference type="OrthoDB" id="178074at2157"/>